<dbReference type="EMBL" id="MN738864">
    <property type="protein sequence ID" value="QHT28798.1"/>
    <property type="molecule type" value="Genomic_DNA"/>
</dbReference>
<evidence type="ECO:0000313" key="1">
    <source>
        <dbReference type="EMBL" id="QHT28798.1"/>
    </source>
</evidence>
<organism evidence="1">
    <name type="scientific">viral metagenome</name>
    <dbReference type="NCBI Taxonomy" id="1070528"/>
    <lineage>
        <taxon>unclassified sequences</taxon>
        <taxon>metagenomes</taxon>
        <taxon>organismal metagenomes</taxon>
    </lineage>
</organism>
<protein>
    <submittedName>
        <fullName evidence="1">Uncharacterized protein</fullName>
    </submittedName>
</protein>
<proteinExistence type="predicted"/>
<accession>A0A6C0EII3</accession>
<name>A0A6C0EII3_9ZZZZ</name>
<dbReference type="AlphaFoldDB" id="A0A6C0EII3"/>
<reference evidence="1" key="1">
    <citation type="journal article" date="2020" name="Nature">
        <title>Giant virus diversity and host interactions through global metagenomics.</title>
        <authorList>
            <person name="Schulz F."/>
            <person name="Roux S."/>
            <person name="Paez-Espino D."/>
            <person name="Jungbluth S."/>
            <person name="Walsh D.A."/>
            <person name="Denef V.J."/>
            <person name="McMahon K.D."/>
            <person name="Konstantinidis K.T."/>
            <person name="Eloe-Fadrosh E.A."/>
            <person name="Kyrpides N.C."/>
            <person name="Woyke T."/>
        </authorList>
    </citation>
    <scope>NUCLEOTIDE SEQUENCE</scope>
    <source>
        <strain evidence="1">GVMAG-M-3300001351-8</strain>
    </source>
</reference>
<sequence length="261" mass="30780">MDSISTYESTYERTYESSYKSYGYNKDPAFFETVKIKATHQKQYLKLNYTYTTIDKMESCHPFHGQTPQFTNYKDGCIVRYSTMVQKMLDFLLMDDSELLNHIGNTYPDDYRRGIIFSFIHLKVREKDDIINISNWVSYDKRLILNFYGDQPKNTGVYCQVNALISYMTYEDGNKFASVEYQYTYNGFVDSVHNIPKMNPFYNQGSIQEHVDGDIVRCNPMIKAMLDTLSINDLEFKHSEGYEYPKCYRNGIILSISHFWD</sequence>